<reference evidence="2 5" key="1">
    <citation type="journal article" date="2019" name="Int. J. Syst. Evol. Microbiol.">
        <title>The Global Catalogue of Microorganisms (GCM) 10K type strain sequencing project: providing services to taxonomists for standard genome sequencing and annotation.</title>
        <authorList>
            <consortium name="The Broad Institute Genomics Platform"/>
            <consortium name="The Broad Institute Genome Sequencing Center for Infectious Disease"/>
            <person name="Wu L."/>
            <person name="Ma J."/>
        </authorList>
    </citation>
    <scope>NUCLEOTIDE SEQUENCE [LARGE SCALE GENOMIC DNA]</scope>
    <source>
        <strain evidence="2 5">JCM 10667</strain>
    </source>
</reference>
<keyword evidence="5" id="KW-1185">Reference proteome</keyword>
<dbReference type="Proteomes" id="UP000549343">
    <property type="component" value="Unassembled WGS sequence"/>
</dbReference>
<dbReference type="SUPFAM" id="SSF52096">
    <property type="entry name" value="ClpP/crotonase"/>
    <property type="match status" value="1"/>
</dbReference>
<dbReference type="Gene3D" id="1.10.12.10">
    <property type="entry name" value="Lyase 2-enoyl-coa Hydratase, Chain A, domain 2"/>
    <property type="match status" value="1"/>
</dbReference>
<dbReference type="EMBL" id="BAAAHD010000016">
    <property type="protein sequence ID" value="GAA0556343.1"/>
    <property type="molecule type" value="Genomic_DNA"/>
</dbReference>
<comment type="caution">
    <text evidence="3">The sequence shown here is derived from an EMBL/GenBank/DDBJ whole genome shotgun (WGS) entry which is preliminary data.</text>
</comment>
<name>A0A7W7MYN3_9ACTN</name>
<dbReference type="RefSeq" id="WP_221480782.1">
    <property type="nucleotide sequence ID" value="NZ_BAAAHD010000016.1"/>
</dbReference>
<dbReference type="Pfam" id="PF00378">
    <property type="entry name" value="ECH_1"/>
    <property type="match status" value="1"/>
</dbReference>
<evidence type="ECO:0000313" key="5">
    <source>
        <dbReference type="Proteomes" id="UP001501427"/>
    </source>
</evidence>
<dbReference type="PANTHER" id="PTHR43459">
    <property type="entry name" value="ENOYL-COA HYDRATASE"/>
    <property type="match status" value="1"/>
</dbReference>
<dbReference type="PANTHER" id="PTHR43459:SF1">
    <property type="entry name" value="EG:BACN32G11.4 PROTEIN"/>
    <property type="match status" value="1"/>
</dbReference>
<dbReference type="InterPro" id="IPR029045">
    <property type="entry name" value="ClpP/crotonase-like_dom_sf"/>
</dbReference>
<comment type="similarity">
    <text evidence="1">Belongs to the enoyl-CoA hydratase/isomerase family.</text>
</comment>
<evidence type="ECO:0000313" key="3">
    <source>
        <dbReference type="EMBL" id="MBB4776076.1"/>
    </source>
</evidence>
<dbReference type="Proteomes" id="UP001501427">
    <property type="component" value="Unassembled WGS sequence"/>
</dbReference>
<organism evidence="3 4">
    <name type="scientific">Actinomadura livida</name>
    <dbReference type="NCBI Taxonomy" id="79909"/>
    <lineage>
        <taxon>Bacteria</taxon>
        <taxon>Bacillati</taxon>
        <taxon>Actinomycetota</taxon>
        <taxon>Actinomycetes</taxon>
        <taxon>Streptosporangiales</taxon>
        <taxon>Thermomonosporaceae</taxon>
        <taxon>Actinomadura</taxon>
    </lineage>
</organism>
<dbReference type="GO" id="GO:0016853">
    <property type="term" value="F:isomerase activity"/>
    <property type="evidence" value="ECO:0007669"/>
    <property type="project" value="UniProtKB-KW"/>
</dbReference>
<keyword evidence="3" id="KW-0413">Isomerase</keyword>
<evidence type="ECO:0000256" key="1">
    <source>
        <dbReference type="ARBA" id="ARBA00005254"/>
    </source>
</evidence>
<proteinExistence type="inferred from homology"/>
<dbReference type="Gene3D" id="3.90.226.10">
    <property type="entry name" value="2-enoyl-CoA Hydratase, Chain A, domain 1"/>
    <property type="match status" value="1"/>
</dbReference>
<reference evidence="3 4" key="2">
    <citation type="submission" date="2020-08" db="EMBL/GenBank/DDBJ databases">
        <title>Sequencing the genomes of 1000 actinobacteria strains.</title>
        <authorList>
            <person name="Klenk H.-P."/>
        </authorList>
    </citation>
    <scope>NUCLEOTIDE SEQUENCE [LARGE SCALE GENOMIC DNA]</scope>
    <source>
        <strain evidence="3 4">DSM 44772</strain>
    </source>
</reference>
<reference evidence="2" key="3">
    <citation type="submission" date="2023-12" db="EMBL/GenBank/DDBJ databases">
        <authorList>
            <person name="Sun Q."/>
            <person name="Inoue M."/>
        </authorList>
    </citation>
    <scope>NUCLEOTIDE SEQUENCE</scope>
    <source>
        <strain evidence="2">JCM 10667</strain>
    </source>
</reference>
<dbReference type="InterPro" id="IPR001753">
    <property type="entry name" value="Enoyl-CoA_hydra/iso"/>
</dbReference>
<evidence type="ECO:0000313" key="4">
    <source>
        <dbReference type="Proteomes" id="UP000549343"/>
    </source>
</evidence>
<gene>
    <name evidence="3" type="ORF">F4557_004494</name>
    <name evidence="2" type="ORF">GCM10009546_18070</name>
</gene>
<evidence type="ECO:0000313" key="2">
    <source>
        <dbReference type="EMBL" id="GAA0556343.1"/>
    </source>
</evidence>
<accession>A0A7W7MYN3</accession>
<dbReference type="AlphaFoldDB" id="A0A7W7MYN3"/>
<dbReference type="InterPro" id="IPR014748">
    <property type="entry name" value="Enoyl-CoA_hydra_C"/>
</dbReference>
<dbReference type="EC" id="5.3.3.18" evidence="3"/>
<sequence>MTTPDGAAADGAAADGVTADGVRCEVTGGVLRVTLARPDRANALRGQDMGVLLRALEDAAAGGAVRAVLLRGEGRNFCGGADLVAANAQGGERPPLGAMIRNLSATAHRLVRTLWDLPVPSVAAVQGRAAGLGLHVALACDFVVAADTAAFSEPFAQRGFTADSGGTFLLPRLIGVARAKQMLIRGAVVPAPRALEWGLIGEVVPVDELATAAGELAAELAAGPTLVHGLTKALVSEHLTADLPRALDAEARTVELSLRGEDFKEGVRAFLGRRAPVFTGR</sequence>
<dbReference type="CDD" id="cd06558">
    <property type="entry name" value="crotonase-like"/>
    <property type="match status" value="1"/>
</dbReference>
<protein>
    <submittedName>
        <fullName evidence="3">2-(1,2-epoxy-1,2-dihydrophenyl)acetyl-CoA isomerase</fullName>
        <ecNumber evidence="3">5.3.3.18</ecNumber>
    </submittedName>
    <submittedName>
        <fullName evidence="2">Enoyl-CoA hydratase/isomerase</fullName>
    </submittedName>
</protein>
<dbReference type="EMBL" id="JACHMV010000001">
    <property type="protein sequence ID" value="MBB4776076.1"/>
    <property type="molecule type" value="Genomic_DNA"/>
</dbReference>